<accession>A0A5J5ANH7</accession>
<evidence type="ECO:0000313" key="3">
    <source>
        <dbReference type="Proteomes" id="UP000325577"/>
    </source>
</evidence>
<feature type="compositionally biased region" description="Polar residues" evidence="1">
    <location>
        <begin position="132"/>
        <end position="142"/>
    </location>
</feature>
<dbReference type="EMBL" id="CM018043">
    <property type="protein sequence ID" value="KAA8531332.1"/>
    <property type="molecule type" value="Genomic_DNA"/>
</dbReference>
<dbReference type="AlphaFoldDB" id="A0A5J5ANH7"/>
<dbReference type="Proteomes" id="UP000325577">
    <property type="component" value="Linkage Group LG2"/>
</dbReference>
<gene>
    <name evidence="2" type="ORF">F0562_006041</name>
</gene>
<evidence type="ECO:0000313" key="2">
    <source>
        <dbReference type="EMBL" id="KAA8531332.1"/>
    </source>
</evidence>
<feature type="region of interest" description="Disordered" evidence="1">
    <location>
        <begin position="102"/>
        <end position="158"/>
    </location>
</feature>
<name>A0A5J5ANH7_9ASTE</name>
<keyword evidence="3" id="KW-1185">Reference proteome</keyword>
<reference evidence="2 3" key="1">
    <citation type="submission" date="2019-09" db="EMBL/GenBank/DDBJ databases">
        <title>A chromosome-level genome assembly of the Chinese tupelo Nyssa sinensis.</title>
        <authorList>
            <person name="Yang X."/>
            <person name="Kang M."/>
            <person name="Yang Y."/>
            <person name="Xiong H."/>
            <person name="Wang M."/>
            <person name="Zhang Z."/>
            <person name="Wang Z."/>
            <person name="Wu H."/>
            <person name="Ma T."/>
            <person name="Liu J."/>
            <person name="Xi Z."/>
        </authorList>
    </citation>
    <scope>NUCLEOTIDE SEQUENCE [LARGE SCALE GENOMIC DNA]</scope>
    <source>
        <strain evidence="2">J267</strain>
        <tissue evidence="2">Leaf</tissue>
    </source>
</reference>
<protein>
    <submittedName>
        <fullName evidence="2">Uncharacterized protein</fullName>
    </submittedName>
</protein>
<proteinExistence type="predicted"/>
<evidence type="ECO:0000256" key="1">
    <source>
        <dbReference type="SAM" id="MobiDB-lite"/>
    </source>
</evidence>
<organism evidence="2 3">
    <name type="scientific">Nyssa sinensis</name>
    <dbReference type="NCBI Taxonomy" id="561372"/>
    <lineage>
        <taxon>Eukaryota</taxon>
        <taxon>Viridiplantae</taxon>
        <taxon>Streptophyta</taxon>
        <taxon>Embryophyta</taxon>
        <taxon>Tracheophyta</taxon>
        <taxon>Spermatophyta</taxon>
        <taxon>Magnoliopsida</taxon>
        <taxon>eudicotyledons</taxon>
        <taxon>Gunneridae</taxon>
        <taxon>Pentapetalae</taxon>
        <taxon>asterids</taxon>
        <taxon>Cornales</taxon>
        <taxon>Nyssaceae</taxon>
        <taxon>Nyssa</taxon>
    </lineage>
</organism>
<sequence length="158" mass="16965">MAFKQPLSMVFIDSHGATNVSYSMQDSDLVSKAPHQTVTASTDHGANAYADSQVSKSSSLHGTADPSKFMVARTPMAPREALELEKDDGGFTLNSDFLINQCAAPRRSSPNGRREGRRNSGRGEWNACSIGANASTLQSMSDTSDRNMLQLPKAVSKP</sequence>